<keyword evidence="1" id="KW-0472">Membrane</keyword>
<accession>A0A832QBX3</accession>
<proteinExistence type="predicted"/>
<keyword evidence="1" id="KW-0812">Transmembrane</keyword>
<dbReference type="EMBL" id="DUTP01000001">
    <property type="protein sequence ID" value="HHX99170.1"/>
    <property type="molecule type" value="Genomic_DNA"/>
</dbReference>
<name>A0A832QBX3_9BACT</name>
<reference evidence="2 3" key="1">
    <citation type="journal article" date="2020" name="Biotechnol. Biofuels">
        <title>New insights from the biogas microbiome by comprehensive genome-resolved metagenomics of nearly 1600 species originating from multiple anaerobic digesters.</title>
        <authorList>
            <person name="Campanaro S."/>
            <person name="Treu L."/>
            <person name="Rodriguez-R L.M."/>
            <person name="Kovalovszki A."/>
            <person name="Ziels R.M."/>
            <person name="Maus I."/>
            <person name="Zhu X."/>
            <person name="Kougias P.G."/>
            <person name="Basile A."/>
            <person name="Luo G."/>
            <person name="Schluter A."/>
            <person name="Konstantinidis K.T."/>
            <person name="Angelidaki I."/>
        </authorList>
    </citation>
    <scope>NUCLEOTIDE SEQUENCE [LARGE SCALE GENOMIC DNA]</scope>
    <source>
        <strain evidence="2">AS05jafATM_89</strain>
    </source>
</reference>
<comment type="caution">
    <text evidence="2">The sequence shown here is derived from an EMBL/GenBank/DDBJ whole genome shotgun (WGS) entry which is preliminary data.</text>
</comment>
<gene>
    <name evidence="2" type="ORF">GX533_00580</name>
</gene>
<organism evidence="2 3">
    <name type="scientific">Candidatus Dojkabacteria bacterium</name>
    <dbReference type="NCBI Taxonomy" id="2099670"/>
    <lineage>
        <taxon>Bacteria</taxon>
        <taxon>Candidatus Dojkabacteria</taxon>
    </lineage>
</organism>
<dbReference type="AlphaFoldDB" id="A0A832QBX3"/>
<feature type="transmembrane region" description="Helical" evidence="1">
    <location>
        <begin position="61"/>
        <end position="80"/>
    </location>
</feature>
<evidence type="ECO:0000256" key="1">
    <source>
        <dbReference type="SAM" id="Phobius"/>
    </source>
</evidence>
<protein>
    <submittedName>
        <fullName evidence="2">Uncharacterized protein</fullName>
    </submittedName>
</protein>
<sequence>MTIINVVGARVTNAGEKKGCGVKKMISGELIEVLGGYLDGGIPHAVMLGDVVIVVMEDQSFGASTVIFAVSFVLILKLHVGVMPVHISV</sequence>
<dbReference type="Proteomes" id="UP000576550">
    <property type="component" value="Unassembled WGS sequence"/>
</dbReference>
<evidence type="ECO:0000313" key="2">
    <source>
        <dbReference type="EMBL" id="HHX99170.1"/>
    </source>
</evidence>
<keyword evidence="1" id="KW-1133">Transmembrane helix</keyword>
<evidence type="ECO:0000313" key="3">
    <source>
        <dbReference type="Proteomes" id="UP000576550"/>
    </source>
</evidence>